<name>A0A315Y1E5_RUMFL</name>
<evidence type="ECO:0000256" key="4">
    <source>
        <dbReference type="SAM" id="Phobius"/>
    </source>
</evidence>
<dbReference type="SUPFAM" id="SSF56601">
    <property type="entry name" value="beta-lactamase/transpeptidase-like"/>
    <property type="match status" value="1"/>
</dbReference>
<comment type="subcellular location">
    <subcellularLocation>
        <location evidence="1">Membrane</location>
    </subcellularLocation>
</comment>
<reference evidence="6 7" key="1">
    <citation type="submission" date="2018-05" db="EMBL/GenBank/DDBJ databases">
        <title>The Hungate 1000. A catalogue of reference genomes from the rumen microbiome.</title>
        <authorList>
            <person name="Kelly W."/>
        </authorList>
    </citation>
    <scope>NUCLEOTIDE SEQUENCE [LARGE SCALE GENOMIC DNA]</scope>
    <source>
        <strain evidence="6 7">SAb67</strain>
    </source>
</reference>
<dbReference type="InterPro" id="IPR005311">
    <property type="entry name" value="PBP_dimer"/>
</dbReference>
<dbReference type="GO" id="GO:0008658">
    <property type="term" value="F:penicillin binding"/>
    <property type="evidence" value="ECO:0007669"/>
    <property type="project" value="InterPro"/>
</dbReference>
<sequence length="828" mass="92273">MKTLPYLFIDEFFTERKNPAVINTNPSNAMRFRSKIVMTAAFSLLFTAVAANFFKISVLDNKKYQTMANDQHFGSISISAHRGSIYDANGYTFAKSATVYKIFIDPQSFQEDMKTLGKLIEKRNADKANGTYTPVYDEEGNETNVLPASTDEFREQAATFLASKLSVTADKVKEAMDAEGRYVEFKTQIEKPVADEIAEFFGDVGFISVGSVEDTKRYYPQNELAAQVVGFTNGNIAYGIESYYDSYLSGVDGRTVSAVDSNGKELPYRYSKTFEPKDGSDVYLTIDRELQFILEKRLQEMSVEHDVKNRSCAILMNPQTGAVLSMATYPSFDLNDPMELADDGMLLRKIFTEKKIDNPTEKDIEEYTPEARERQWKNKCISETYEPGSVFKIVTAASAIEEKTIDVNKFSYNCEGFVLRDDGTETPLRISCHETGGHHVQDFKTALKNSCNPAFISIGESLGIEKFHQYFDAFGFEEKSGIDLPYEVKGKIPPLKDTPEERAMTNIDLTLSSFGQCVTVTPLELITACSAVVNGGYLLEPYVVDRVVDSDGNIELKNERTVRRQVISEDTSAIMRESLEYVVENNQTGNVKIKGYAIGGKSGTSQRLSEMDNTLDENKQENAEIQEYGASYICFTPADHPDLMLLVLADMPDTANEQYYGSKVAVPCAANILQDVLEYMDKSPEYSELELKNLDIKIPLVRGSSIDDAKKTLLGLGIMEDHIVTVGSGIEVVEQSPKTGMSISKDGYIYLYTEKGNTTDPVTVPDLTGYSPEAVNQTIYAYGLNYVSKNIVGDQEDAYVESQSIEGGLMVEKGTTIEVKFKAQQFND</sequence>
<comment type="similarity">
    <text evidence="2">Belongs to the transpeptidase family.</text>
</comment>
<dbReference type="Pfam" id="PF03793">
    <property type="entry name" value="PASTA"/>
    <property type="match status" value="2"/>
</dbReference>
<dbReference type="Gene3D" id="3.90.1310.10">
    <property type="entry name" value="Penicillin-binding protein 2a (Domain 2)"/>
    <property type="match status" value="1"/>
</dbReference>
<dbReference type="Proteomes" id="UP000245720">
    <property type="component" value="Unassembled WGS sequence"/>
</dbReference>
<dbReference type="InterPro" id="IPR036138">
    <property type="entry name" value="PBP_dimer_sf"/>
</dbReference>
<dbReference type="GO" id="GO:0071555">
    <property type="term" value="P:cell wall organization"/>
    <property type="evidence" value="ECO:0007669"/>
    <property type="project" value="TreeGrafter"/>
</dbReference>
<dbReference type="InterPro" id="IPR001460">
    <property type="entry name" value="PCN-bd_Tpept"/>
</dbReference>
<dbReference type="Pfam" id="PF03717">
    <property type="entry name" value="PBP_dimer"/>
    <property type="match status" value="1"/>
</dbReference>
<dbReference type="GO" id="GO:0005886">
    <property type="term" value="C:plasma membrane"/>
    <property type="evidence" value="ECO:0007669"/>
    <property type="project" value="TreeGrafter"/>
</dbReference>
<keyword evidence="3 4" id="KW-0472">Membrane</keyword>
<accession>A0A315Y1E5</accession>
<dbReference type="SUPFAM" id="SSF54184">
    <property type="entry name" value="Penicillin-binding protein 2x (pbp-2x), c-terminal domain"/>
    <property type="match status" value="2"/>
</dbReference>
<keyword evidence="4" id="KW-1133">Transmembrane helix</keyword>
<dbReference type="PANTHER" id="PTHR30627">
    <property type="entry name" value="PEPTIDOGLYCAN D,D-TRANSPEPTIDASE"/>
    <property type="match status" value="1"/>
</dbReference>
<evidence type="ECO:0000313" key="6">
    <source>
        <dbReference type="EMBL" id="PWJ13066.1"/>
    </source>
</evidence>
<dbReference type="EMBL" id="QGDI01000005">
    <property type="protein sequence ID" value="PWJ13066.1"/>
    <property type="molecule type" value="Genomic_DNA"/>
</dbReference>
<evidence type="ECO:0000256" key="3">
    <source>
        <dbReference type="ARBA" id="ARBA00023136"/>
    </source>
</evidence>
<proteinExistence type="inferred from homology"/>
<protein>
    <submittedName>
        <fullName evidence="6">Stage V sporulation protein D (Sporulation-specific penicillin-binding protein)</fullName>
    </submittedName>
</protein>
<evidence type="ECO:0000313" key="7">
    <source>
        <dbReference type="Proteomes" id="UP000245720"/>
    </source>
</evidence>
<organism evidence="6 7">
    <name type="scientific">Ruminococcus flavefaciens</name>
    <dbReference type="NCBI Taxonomy" id="1265"/>
    <lineage>
        <taxon>Bacteria</taxon>
        <taxon>Bacillati</taxon>
        <taxon>Bacillota</taxon>
        <taxon>Clostridia</taxon>
        <taxon>Eubacteriales</taxon>
        <taxon>Oscillospiraceae</taxon>
        <taxon>Ruminococcus</taxon>
    </lineage>
</organism>
<keyword evidence="4" id="KW-0812">Transmembrane</keyword>
<gene>
    <name evidence="6" type="ORF">IE37_01565</name>
</gene>
<dbReference type="Gene3D" id="3.40.710.10">
    <property type="entry name" value="DD-peptidase/beta-lactamase superfamily"/>
    <property type="match status" value="1"/>
</dbReference>
<dbReference type="PROSITE" id="PS51178">
    <property type="entry name" value="PASTA"/>
    <property type="match status" value="1"/>
</dbReference>
<dbReference type="PANTHER" id="PTHR30627:SF1">
    <property type="entry name" value="PEPTIDOGLYCAN D,D-TRANSPEPTIDASE FTSI"/>
    <property type="match status" value="1"/>
</dbReference>
<comment type="caution">
    <text evidence="6">The sequence shown here is derived from an EMBL/GenBank/DDBJ whole genome shotgun (WGS) entry which is preliminary data.</text>
</comment>
<evidence type="ECO:0000256" key="1">
    <source>
        <dbReference type="ARBA" id="ARBA00004370"/>
    </source>
</evidence>
<dbReference type="InterPro" id="IPR005543">
    <property type="entry name" value="PASTA_dom"/>
</dbReference>
<evidence type="ECO:0000256" key="2">
    <source>
        <dbReference type="ARBA" id="ARBA00007171"/>
    </source>
</evidence>
<feature type="domain" description="PASTA" evidence="5">
    <location>
        <begin position="692"/>
        <end position="755"/>
    </location>
</feature>
<dbReference type="SUPFAM" id="SSF56519">
    <property type="entry name" value="Penicillin binding protein dimerisation domain"/>
    <property type="match status" value="1"/>
</dbReference>
<dbReference type="SMART" id="SM00740">
    <property type="entry name" value="PASTA"/>
    <property type="match status" value="2"/>
</dbReference>
<dbReference type="Gene3D" id="3.30.10.20">
    <property type="match status" value="1"/>
</dbReference>
<dbReference type="Pfam" id="PF00905">
    <property type="entry name" value="Transpeptidase"/>
    <property type="match status" value="1"/>
</dbReference>
<feature type="transmembrane region" description="Helical" evidence="4">
    <location>
        <begin position="36"/>
        <end position="54"/>
    </location>
</feature>
<dbReference type="AlphaFoldDB" id="A0A315Y1E5"/>
<evidence type="ECO:0000259" key="5">
    <source>
        <dbReference type="PROSITE" id="PS51178"/>
    </source>
</evidence>
<dbReference type="InterPro" id="IPR012338">
    <property type="entry name" value="Beta-lactam/transpept-like"/>
</dbReference>
<dbReference type="InterPro" id="IPR050515">
    <property type="entry name" value="Beta-lactam/transpept"/>
</dbReference>